<feature type="region of interest" description="Disordered" evidence="1">
    <location>
        <begin position="312"/>
        <end position="331"/>
    </location>
</feature>
<keyword evidence="2" id="KW-0812">Transmembrane</keyword>
<feature type="transmembrane region" description="Helical" evidence="2">
    <location>
        <begin position="60"/>
        <end position="80"/>
    </location>
</feature>
<keyword evidence="2" id="KW-0472">Membrane</keyword>
<accession>A0AAV9JJR9</accession>
<protein>
    <submittedName>
        <fullName evidence="3">Uncharacterized protein</fullName>
    </submittedName>
</protein>
<reference evidence="3 4" key="1">
    <citation type="submission" date="2021-11" db="EMBL/GenBank/DDBJ databases">
        <title>Black yeast isolated from Biological Soil Crust.</title>
        <authorList>
            <person name="Kurbessoian T."/>
        </authorList>
    </citation>
    <scope>NUCLEOTIDE SEQUENCE [LARGE SCALE GENOMIC DNA]</scope>
    <source>
        <strain evidence="3 4">CCFEE 5522</strain>
    </source>
</reference>
<evidence type="ECO:0000256" key="1">
    <source>
        <dbReference type="SAM" id="MobiDB-lite"/>
    </source>
</evidence>
<keyword evidence="4" id="KW-1185">Reference proteome</keyword>
<keyword evidence="2" id="KW-1133">Transmembrane helix</keyword>
<gene>
    <name evidence="3" type="ORF">LTR36_002603</name>
</gene>
<organism evidence="3 4">
    <name type="scientific">Oleoguttula mirabilis</name>
    <dbReference type="NCBI Taxonomy" id="1507867"/>
    <lineage>
        <taxon>Eukaryota</taxon>
        <taxon>Fungi</taxon>
        <taxon>Dikarya</taxon>
        <taxon>Ascomycota</taxon>
        <taxon>Pezizomycotina</taxon>
        <taxon>Dothideomycetes</taxon>
        <taxon>Dothideomycetidae</taxon>
        <taxon>Mycosphaerellales</taxon>
        <taxon>Teratosphaeriaceae</taxon>
        <taxon>Oleoguttula</taxon>
    </lineage>
</organism>
<evidence type="ECO:0000313" key="4">
    <source>
        <dbReference type="Proteomes" id="UP001324427"/>
    </source>
</evidence>
<name>A0AAV9JJR9_9PEZI</name>
<feature type="compositionally biased region" description="Low complexity" evidence="1">
    <location>
        <begin position="287"/>
        <end position="306"/>
    </location>
</feature>
<evidence type="ECO:0000256" key="2">
    <source>
        <dbReference type="SAM" id="Phobius"/>
    </source>
</evidence>
<comment type="caution">
    <text evidence="3">The sequence shown here is derived from an EMBL/GenBank/DDBJ whole genome shotgun (WGS) entry which is preliminary data.</text>
</comment>
<dbReference type="AlphaFoldDB" id="A0AAV9JJR9"/>
<proteinExistence type="predicted"/>
<feature type="transmembrane region" description="Helical" evidence="2">
    <location>
        <begin position="86"/>
        <end position="104"/>
    </location>
</feature>
<sequence>MDPALKAAYEQGFASAAARRGSSRVLSTTASTASAAVQHGSTLSAQRQLAATGSMSISTFARGLLTMLWRLLLAILALFWTWLLRPLLICGLVAAAVLLLINIFRITDWLGEKGEDFRDWYDDVALNNDVLLKIERGWASFKRAMTGLGLMLRYNWYMDQLRLLRQEIRLFYDRVMGNWRKILLLLAITAWFTSKARQAFSSTPEVVLGWPGFENLPPRLAGKEPAWVHTPRKWEGSNSHYRPEPEQHQPVPWQDWVEAVGGDQSVRFDSSSPETVTFTETERVTETETSSITHTDTSSITRTETSRITHTHRVVQTSSDPETPTDYWAPPKGKRVIQSEEAVWCRECQQFHCCELPH</sequence>
<dbReference type="EMBL" id="JAVFHQ010000018">
    <property type="protein sequence ID" value="KAK4545650.1"/>
    <property type="molecule type" value="Genomic_DNA"/>
</dbReference>
<feature type="region of interest" description="Disordered" evidence="1">
    <location>
        <begin position="281"/>
        <end position="306"/>
    </location>
</feature>
<evidence type="ECO:0000313" key="3">
    <source>
        <dbReference type="EMBL" id="KAK4545650.1"/>
    </source>
</evidence>
<dbReference type="Proteomes" id="UP001324427">
    <property type="component" value="Unassembled WGS sequence"/>
</dbReference>